<dbReference type="FunFam" id="1.10.2000.10:FF:000001">
    <property type="entry name" value="secreted frizzled-related protein 2"/>
    <property type="match status" value="1"/>
</dbReference>
<dbReference type="AlphaFoldDB" id="A0A0P4W3H8"/>
<dbReference type="InterPro" id="IPR008993">
    <property type="entry name" value="TIMP-like_OB-fold"/>
</dbReference>
<evidence type="ECO:0000256" key="1">
    <source>
        <dbReference type="ARBA" id="ARBA00004613"/>
    </source>
</evidence>
<dbReference type="PROSITE" id="PS50189">
    <property type="entry name" value="NTR"/>
    <property type="match status" value="1"/>
</dbReference>
<dbReference type="GO" id="GO:0030154">
    <property type="term" value="P:cell differentiation"/>
    <property type="evidence" value="ECO:0007669"/>
    <property type="project" value="UniProtKB-KW"/>
</dbReference>
<dbReference type="SUPFAM" id="SSF50242">
    <property type="entry name" value="TIMP-like"/>
    <property type="match status" value="1"/>
</dbReference>
<dbReference type="GO" id="GO:0035567">
    <property type="term" value="P:non-canonical Wnt signaling pathway"/>
    <property type="evidence" value="ECO:0007669"/>
    <property type="project" value="TreeGrafter"/>
</dbReference>
<keyword evidence="5" id="KW-0879">Wnt signaling pathway</keyword>
<feature type="disulfide bond" evidence="9">
    <location>
        <begin position="53"/>
        <end position="99"/>
    </location>
</feature>
<evidence type="ECO:0000256" key="2">
    <source>
        <dbReference type="ARBA" id="ARBA00010054"/>
    </source>
</evidence>
<organism evidence="14">
    <name type="scientific">Scylla olivacea</name>
    <name type="common">Orange mud crab</name>
    <name type="synonym">Cancer olivacea</name>
    <dbReference type="NCBI Taxonomy" id="85551"/>
    <lineage>
        <taxon>Eukaryota</taxon>
        <taxon>Metazoa</taxon>
        <taxon>Ecdysozoa</taxon>
        <taxon>Arthropoda</taxon>
        <taxon>Crustacea</taxon>
        <taxon>Multicrustacea</taxon>
        <taxon>Malacostraca</taxon>
        <taxon>Eumalacostraca</taxon>
        <taxon>Eucarida</taxon>
        <taxon>Decapoda</taxon>
        <taxon>Pleocyemata</taxon>
        <taxon>Brachyura</taxon>
        <taxon>Eubrachyura</taxon>
        <taxon>Portunoidea</taxon>
        <taxon>Portunidae</taxon>
        <taxon>Portuninae</taxon>
        <taxon>Scylla</taxon>
    </lineage>
</organism>
<evidence type="ECO:0000256" key="5">
    <source>
        <dbReference type="ARBA" id="ARBA00022687"/>
    </source>
</evidence>
<evidence type="ECO:0000256" key="7">
    <source>
        <dbReference type="ARBA" id="ARBA00022782"/>
    </source>
</evidence>
<keyword evidence="6 11" id="KW-0732">Signal</keyword>
<proteinExistence type="inferred from homology"/>
<feature type="compositionally biased region" description="Basic residues" evidence="10">
    <location>
        <begin position="356"/>
        <end position="373"/>
    </location>
</feature>
<accession>A0A0P4W3H8</accession>
<feature type="domain" description="FZ" evidence="12">
    <location>
        <begin position="38"/>
        <end position="155"/>
    </location>
</feature>
<keyword evidence="3" id="KW-0217">Developmental protein</keyword>
<evidence type="ECO:0000256" key="6">
    <source>
        <dbReference type="ARBA" id="ARBA00022729"/>
    </source>
</evidence>
<dbReference type="InterPro" id="IPR036790">
    <property type="entry name" value="Frizzled_dom_sf"/>
</dbReference>
<evidence type="ECO:0000256" key="11">
    <source>
        <dbReference type="SAM" id="SignalP"/>
    </source>
</evidence>
<dbReference type="PANTHER" id="PTHR11309:SF148">
    <property type="entry name" value="SECRETED FRIZZLED-RELATED PROTEIN 1"/>
    <property type="match status" value="1"/>
</dbReference>
<feature type="signal peptide" evidence="11">
    <location>
        <begin position="1"/>
        <end position="22"/>
    </location>
</feature>
<dbReference type="InterPro" id="IPR001134">
    <property type="entry name" value="Netrin_domain"/>
</dbReference>
<feature type="chain" id="PRO_5006070240" description="FZ domain-containing protein" evidence="11">
    <location>
        <begin position="23"/>
        <end position="423"/>
    </location>
</feature>
<dbReference type="InterPro" id="IPR015526">
    <property type="entry name" value="Frizzled/SFRP"/>
</dbReference>
<evidence type="ECO:0000256" key="9">
    <source>
        <dbReference type="PROSITE-ProRule" id="PRU00090"/>
    </source>
</evidence>
<evidence type="ECO:0000313" key="14">
    <source>
        <dbReference type="EMBL" id="JAI57715.1"/>
    </source>
</evidence>
<dbReference type="EMBL" id="GDRN01105548">
    <property type="protein sequence ID" value="JAI57715.1"/>
    <property type="molecule type" value="Transcribed_RNA"/>
</dbReference>
<feature type="region of interest" description="Disordered" evidence="10">
    <location>
        <begin position="356"/>
        <end position="389"/>
    </location>
</feature>
<feature type="domain" description="NTR" evidence="13">
    <location>
        <begin position="171"/>
        <end position="288"/>
    </location>
</feature>
<dbReference type="Pfam" id="PF01392">
    <property type="entry name" value="Fz"/>
    <property type="match status" value="1"/>
</dbReference>
<keyword evidence="7" id="KW-0221">Differentiation</keyword>
<comment type="similarity">
    <text evidence="2">Belongs to the secreted frizzled-related protein (sFRP) family.</text>
</comment>
<dbReference type="InterPro" id="IPR020067">
    <property type="entry name" value="Frizzled_dom"/>
</dbReference>
<dbReference type="GO" id="GO:0005615">
    <property type="term" value="C:extracellular space"/>
    <property type="evidence" value="ECO:0007669"/>
    <property type="project" value="TreeGrafter"/>
</dbReference>
<name>A0A0P4W3H8_SCYOL</name>
<evidence type="ECO:0008006" key="15">
    <source>
        <dbReference type="Google" id="ProtNLM"/>
    </source>
</evidence>
<dbReference type="GO" id="GO:0060070">
    <property type="term" value="P:canonical Wnt signaling pathway"/>
    <property type="evidence" value="ECO:0007669"/>
    <property type="project" value="TreeGrafter"/>
</dbReference>
<dbReference type="PROSITE" id="PS50038">
    <property type="entry name" value="FZ"/>
    <property type="match status" value="1"/>
</dbReference>
<feature type="disulfide bond" evidence="9">
    <location>
        <begin position="118"/>
        <end position="142"/>
    </location>
</feature>
<evidence type="ECO:0000259" key="12">
    <source>
        <dbReference type="PROSITE" id="PS50038"/>
    </source>
</evidence>
<evidence type="ECO:0000256" key="3">
    <source>
        <dbReference type="ARBA" id="ARBA00022473"/>
    </source>
</evidence>
<evidence type="ECO:0000259" key="13">
    <source>
        <dbReference type="PROSITE" id="PS50189"/>
    </source>
</evidence>
<dbReference type="SMART" id="SM00063">
    <property type="entry name" value="FRI"/>
    <property type="match status" value="1"/>
</dbReference>
<sequence length="423" mass="47793">MPRRPALSALPLLSLLVGAAAGDDSAYFADWGMIGGRPQEPTCVDIPEDMKLCSGIDYSKMRLPNLLEHDTLKEVQQQANYWVPLLNLQCHPNTQLFLCSLFTPVCLESPIPPCRSLCEAVRLGCESRMQTYSFPWPDMLNCDKFPEDNDMCITVQHTDAPGRERVQDNECQTCNPVETYENILDNYCRADLVIKAKVKRHRNNKLFLKKSKKVYKTRGAEDDRRALRRLSFRLTMETPCCSFPPSRKSFLIMARMQSSSYVPTFVMMVKKSKPLRQALKTFRQGLNCSDPNLISNLKGTPLSPEAHDSATDSRQRSSLRRCLHRCRKRCLRKCKKSHSSTCANSCGKNCRGTCRRRGARGGQGRGRRGRGGRNRQGGGHRLLGHGNRHELPEGMLPLGDLASEITNFAPPDIERPQPAQREN</sequence>
<comment type="subcellular location">
    <subcellularLocation>
        <location evidence="1">Secreted</location>
    </subcellularLocation>
</comment>
<protein>
    <recommendedName>
        <fullName evidence="15">FZ domain-containing protein</fullName>
    </recommendedName>
</protein>
<evidence type="ECO:0000256" key="4">
    <source>
        <dbReference type="ARBA" id="ARBA00022525"/>
    </source>
</evidence>
<evidence type="ECO:0000256" key="8">
    <source>
        <dbReference type="ARBA" id="ARBA00023157"/>
    </source>
</evidence>
<dbReference type="PANTHER" id="PTHR11309">
    <property type="entry name" value="FRIZZLED"/>
    <property type="match status" value="1"/>
</dbReference>
<reference evidence="14" key="1">
    <citation type="submission" date="2015-09" db="EMBL/GenBank/DDBJ databases">
        <title>Scylla olivacea transcriptome.</title>
        <authorList>
            <person name="Ikhwanuddin M."/>
        </authorList>
    </citation>
    <scope>NUCLEOTIDE SEQUENCE</scope>
</reference>
<comment type="caution">
    <text evidence="9">Lacks conserved residue(s) required for the propagation of feature annotation.</text>
</comment>
<dbReference type="Gene3D" id="1.10.2000.10">
    <property type="entry name" value="Frizzled cysteine-rich domain"/>
    <property type="match status" value="1"/>
</dbReference>
<dbReference type="GO" id="GO:0017147">
    <property type="term" value="F:Wnt-protein binding"/>
    <property type="evidence" value="ECO:0007669"/>
    <property type="project" value="TreeGrafter"/>
</dbReference>
<keyword evidence="4" id="KW-0964">Secreted</keyword>
<keyword evidence="8 9" id="KW-1015">Disulfide bond</keyword>
<dbReference type="SUPFAM" id="SSF63501">
    <property type="entry name" value="Frizzled cysteine-rich domain"/>
    <property type="match status" value="1"/>
</dbReference>
<dbReference type="Gene3D" id="2.40.50.120">
    <property type="match status" value="1"/>
</dbReference>
<evidence type="ECO:0000256" key="10">
    <source>
        <dbReference type="SAM" id="MobiDB-lite"/>
    </source>
</evidence>